<proteinExistence type="predicted"/>
<gene>
    <name evidence="1" type="ORF">GCM10022414_13740</name>
</gene>
<sequence length="287" mass="31506">MKSLLGLAFTAALVTLQGCGGGGGGGDSAAPAVDEAGILENIKISNLYGGNAFSERDAYWGFEEYPECDDRSKLDDPEFEGDEGCPRVRSAPVDWEDETIGRLKKWDIASDGLIPVKHNNSQYAHHAMDVIETKMGVMLFDRNSIVNVDYYEVERGLIVSEGTATGMFGSISPSTCGTVESRGSQYALGGENSEDPSWFDENGVIFGPLVIHIGQDDPRGCSQGQDLNEIAVHEFMHALGMDTHFQGFGIGPIYSDDAWNVLHNILINYQYMDEFELNIEKRFPEQE</sequence>
<dbReference type="RefSeq" id="WP_344933897.1">
    <property type="nucleotide sequence ID" value="NZ_BAABDM010000002.1"/>
</dbReference>
<keyword evidence="2" id="KW-1185">Reference proteome</keyword>
<reference evidence="2" key="1">
    <citation type="journal article" date="2019" name="Int. J. Syst. Evol. Microbiol.">
        <title>The Global Catalogue of Microorganisms (GCM) 10K type strain sequencing project: providing services to taxonomists for standard genome sequencing and annotation.</title>
        <authorList>
            <consortium name="The Broad Institute Genomics Platform"/>
            <consortium name="The Broad Institute Genome Sequencing Center for Infectious Disease"/>
            <person name="Wu L."/>
            <person name="Ma J."/>
        </authorList>
    </citation>
    <scope>NUCLEOTIDE SEQUENCE [LARGE SCALE GENOMIC DNA]</scope>
    <source>
        <strain evidence="2">JCM 17304</strain>
    </source>
</reference>
<name>A0ABP7WLI1_9GAMM</name>
<dbReference type="PROSITE" id="PS51257">
    <property type="entry name" value="PROKAR_LIPOPROTEIN"/>
    <property type="match status" value="1"/>
</dbReference>
<protein>
    <submittedName>
        <fullName evidence="1">Uncharacterized protein</fullName>
    </submittedName>
</protein>
<dbReference type="EMBL" id="BAABDM010000002">
    <property type="protein sequence ID" value="GAA4091663.1"/>
    <property type="molecule type" value="Genomic_DNA"/>
</dbReference>
<accession>A0ABP7WLI1</accession>
<organism evidence="1 2">
    <name type="scientific">Zhongshania borealis</name>
    <dbReference type="NCBI Taxonomy" id="889488"/>
    <lineage>
        <taxon>Bacteria</taxon>
        <taxon>Pseudomonadati</taxon>
        <taxon>Pseudomonadota</taxon>
        <taxon>Gammaproteobacteria</taxon>
        <taxon>Cellvibrionales</taxon>
        <taxon>Spongiibacteraceae</taxon>
        <taxon>Zhongshania</taxon>
    </lineage>
</organism>
<dbReference type="Proteomes" id="UP001500392">
    <property type="component" value="Unassembled WGS sequence"/>
</dbReference>
<evidence type="ECO:0000313" key="2">
    <source>
        <dbReference type="Proteomes" id="UP001500392"/>
    </source>
</evidence>
<evidence type="ECO:0000313" key="1">
    <source>
        <dbReference type="EMBL" id="GAA4091663.1"/>
    </source>
</evidence>
<comment type="caution">
    <text evidence="1">The sequence shown here is derived from an EMBL/GenBank/DDBJ whole genome shotgun (WGS) entry which is preliminary data.</text>
</comment>